<evidence type="ECO:0000313" key="3">
    <source>
        <dbReference type="EMBL" id="GAA1492692.1"/>
    </source>
</evidence>
<protein>
    <submittedName>
        <fullName evidence="3">SGNH/GDSL hydrolase family protein</fullName>
    </submittedName>
</protein>
<keyword evidence="4" id="KW-1185">Reference proteome</keyword>
<feature type="region of interest" description="Disordered" evidence="1">
    <location>
        <begin position="37"/>
        <end position="57"/>
    </location>
</feature>
<dbReference type="GO" id="GO:0016787">
    <property type="term" value="F:hydrolase activity"/>
    <property type="evidence" value="ECO:0007669"/>
    <property type="project" value="UniProtKB-KW"/>
</dbReference>
<dbReference type="EMBL" id="BAAAJX010000003">
    <property type="protein sequence ID" value="GAA1492692.1"/>
    <property type="molecule type" value="Genomic_DNA"/>
</dbReference>
<dbReference type="CDD" id="cd01823">
    <property type="entry name" value="SEST_like"/>
    <property type="match status" value="1"/>
</dbReference>
<dbReference type="SUPFAM" id="SSF52266">
    <property type="entry name" value="SGNH hydrolase"/>
    <property type="match status" value="1"/>
</dbReference>
<dbReference type="InterPro" id="IPR036514">
    <property type="entry name" value="SGNH_hydro_sf"/>
</dbReference>
<dbReference type="RefSeq" id="WP_204607879.1">
    <property type="nucleotide sequence ID" value="NZ_BAAAJX010000003.1"/>
</dbReference>
<dbReference type="Proteomes" id="UP001501742">
    <property type="component" value="Unassembled WGS sequence"/>
</dbReference>
<dbReference type="PANTHER" id="PTHR37981">
    <property type="entry name" value="LIPASE 2"/>
    <property type="match status" value="1"/>
</dbReference>
<dbReference type="InterPro" id="IPR013830">
    <property type="entry name" value="SGNH_hydro"/>
</dbReference>
<feature type="domain" description="SGNH hydrolase-type esterase" evidence="2">
    <location>
        <begin position="63"/>
        <end position="336"/>
    </location>
</feature>
<keyword evidence="3" id="KW-0378">Hydrolase</keyword>
<dbReference type="Gene3D" id="3.40.50.1110">
    <property type="entry name" value="SGNH hydrolase"/>
    <property type="match status" value="1"/>
</dbReference>
<evidence type="ECO:0000313" key="4">
    <source>
        <dbReference type="Proteomes" id="UP001501742"/>
    </source>
</evidence>
<organism evidence="3 4">
    <name type="scientific">Curtobacterium herbarum</name>
    <dbReference type="NCBI Taxonomy" id="150122"/>
    <lineage>
        <taxon>Bacteria</taxon>
        <taxon>Bacillati</taxon>
        <taxon>Actinomycetota</taxon>
        <taxon>Actinomycetes</taxon>
        <taxon>Micrococcales</taxon>
        <taxon>Microbacteriaceae</taxon>
        <taxon>Curtobacterium</taxon>
    </lineage>
</organism>
<name>A0ABN1ZDH1_9MICO</name>
<gene>
    <name evidence="3" type="ORF">GCM10009627_10380</name>
</gene>
<proteinExistence type="predicted"/>
<accession>A0ABN1ZDH1</accession>
<dbReference type="PANTHER" id="PTHR37981:SF1">
    <property type="entry name" value="SGNH HYDROLASE-TYPE ESTERASE DOMAIN-CONTAINING PROTEIN"/>
    <property type="match status" value="1"/>
</dbReference>
<sequence>MLHTIVATVVVVGVALVGGPGGTPFAPQAAVAAPQWPVPQPFPATDDPPERLADLPPGSEYVALGDSYSAGYGLANPTGLPVAACAQSGRDYPHRIAARFGLDLQDVTCAGATSEDVRDRTQWRGAPPQIEALSDRTRLVTLTIGGNDADLFGTAASCMALSSSGPVFSGKNAPSCRSTLDVDGVDTLGAKIESRVALGIADTLADIRQAAPNATVLLLGYPAIFPDAAHTPDRGCFRPAVDLGTLTGQFPSDTYPFTDTDVRWLHGIQEQLDEVAQDAARAAGVRFVDVFATTQAHSACARSGAYVSGVSLDSFGGFSSIDLEPGALHPNPAGVRYLTRQLDAELRDLLG</sequence>
<evidence type="ECO:0000256" key="1">
    <source>
        <dbReference type="SAM" id="MobiDB-lite"/>
    </source>
</evidence>
<dbReference type="Pfam" id="PF13472">
    <property type="entry name" value="Lipase_GDSL_2"/>
    <property type="match status" value="1"/>
</dbReference>
<reference evidence="3 4" key="1">
    <citation type="journal article" date="2019" name="Int. J. Syst. Evol. Microbiol.">
        <title>The Global Catalogue of Microorganisms (GCM) 10K type strain sequencing project: providing services to taxonomists for standard genome sequencing and annotation.</title>
        <authorList>
            <consortium name="The Broad Institute Genomics Platform"/>
            <consortium name="The Broad Institute Genome Sequencing Center for Infectious Disease"/>
            <person name="Wu L."/>
            <person name="Ma J."/>
        </authorList>
    </citation>
    <scope>NUCLEOTIDE SEQUENCE [LARGE SCALE GENOMIC DNA]</scope>
    <source>
        <strain evidence="3 4">JCM 12140</strain>
    </source>
</reference>
<comment type="caution">
    <text evidence="3">The sequence shown here is derived from an EMBL/GenBank/DDBJ whole genome shotgun (WGS) entry which is preliminary data.</text>
</comment>
<evidence type="ECO:0000259" key="2">
    <source>
        <dbReference type="Pfam" id="PF13472"/>
    </source>
</evidence>
<dbReference type="InterPro" id="IPR037460">
    <property type="entry name" value="SEST-like"/>
</dbReference>